<organism evidence="1 2">
    <name type="scientific">Phaeodactylum tricornutum (strain CCAP 1055/1)</name>
    <dbReference type="NCBI Taxonomy" id="556484"/>
    <lineage>
        <taxon>Eukaryota</taxon>
        <taxon>Sar</taxon>
        <taxon>Stramenopiles</taxon>
        <taxon>Ochrophyta</taxon>
        <taxon>Bacillariophyta</taxon>
        <taxon>Bacillariophyceae</taxon>
        <taxon>Bacillariophycidae</taxon>
        <taxon>Naviculales</taxon>
        <taxon>Phaeodactylaceae</taxon>
        <taxon>Phaeodactylum</taxon>
    </lineage>
</organism>
<protein>
    <submittedName>
        <fullName evidence="1">Uncharacterized protein</fullName>
    </submittedName>
</protein>
<dbReference type="GeneID" id="7201979"/>
<gene>
    <name evidence="1" type="ORF">PHATRDRAFT_37363</name>
</gene>
<dbReference type="EMBL" id="CM000614">
    <property type="protein sequence ID" value="EEC47194.1"/>
    <property type="molecule type" value="Genomic_DNA"/>
</dbReference>
<dbReference type="Proteomes" id="UP000000759">
    <property type="component" value="Chromosome 12"/>
</dbReference>
<dbReference type="KEGG" id="pti:PHATRDRAFT_37363"/>
<keyword evidence="2" id="KW-1185">Reference proteome</keyword>
<dbReference type="AlphaFoldDB" id="B7G2V8"/>
<sequence length="155" mass="16925">MVNDNLASPASASVVRSLATAPAMRLRQGFDAAACHGGAYRLDGLGEKMQTLRFLVLLDGVGVDDNRYGDVSIPSGCLYFSLPVFGPTANSRLFNNNNNHNNNNNPTAPLRLSAKEGIVSVRQIGWHTGWRRRESRIVGTFRAVPLVQARKRDGF</sequence>
<dbReference type="PaxDb" id="2850-Phatr37363"/>
<reference evidence="2" key="2">
    <citation type="submission" date="2008-08" db="EMBL/GenBank/DDBJ databases">
        <authorList>
            <consortium name="Diatom Consortium"/>
            <person name="Grigoriev I."/>
            <person name="Grimwood J."/>
            <person name="Kuo A."/>
            <person name="Otillar R.P."/>
            <person name="Salamov A."/>
            <person name="Detter J.C."/>
            <person name="Lindquist E."/>
            <person name="Shapiro H."/>
            <person name="Lucas S."/>
            <person name="Glavina del Rio T."/>
            <person name="Pitluck S."/>
            <person name="Rokhsar D."/>
            <person name="Bowler C."/>
        </authorList>
    </citation>
    <scope>GENOME REANNOTATION</scope>
    <source>
        <strain evidence="2">CCAP 1055/1</strain>
    </source>
</reference>
<dbReference type="HOGENOM" id="CLU_772660_0_0_1"/>
<accession>B7G2V8</accession>
<dbReference type="RefSeq" id="XP_002181271.1">
    <property type="nucleotide sequence ID" value="XM_002181235.1"/>
</dbReference>
<evidence type="ECO:0000313" key="2">
    <source>
        <dbReference type="Proteomes" id="UP000000759"/>
    </source>
</evidence>
<dbReference type="OrthoDB" id="45740at2759"/>
<dbReference type="InParanoid" id="B7G2V8"/>
<name>B7G2V8_PHATC</name>
<reference evidence="1 2" key="1">
    <citation type="journal article" date="2008" name="Nature">
        <title>The Phaeodactylum genome reveals the evolutionary history of diatom genomes.</title>
        <authorList>
            <person name="Bowler C."/>
            <person name="Allen A.E."/>
            <person name="Badger J.H."/>
            <person name="Grimwood J."/>
            <person name="Jabbari K."/>
            <person name="Kuo A."/>
            <person name="Maheswari U."/>
            <person name="Martens C."/>
            <person name="Maumus F."/>
            <person name="Otillar R.P."/>
            <person name="Rayko E."/>
            <person name="Salamov A."/>
            <person name="Vandepoele K."/>
            <person name="Beszteri B."/>
            <person name="Gruber A."/>
            <person name="Heijde M."/>
            <person name="Katinka M."/>
            <person name="Mock T."/>
            <person name="Valentin K."/>
            <person name="Verret F."/>
            <person name="Berges J.A."/>
            <person name="Brownlee C."/>
            <person name="Cadoret J.P."/>
            <person name="Chiovitti A."/>
            <person name="Choi C.J."/>
            <person name="Coesel S."/>
            <person name="De Martino A."/>
            <person name="Detter J.C."/>
            <person name="Durkin C."/>
            <person name="Falciatore A."/>
            <person name="Fournet J."/>
            <person name="Haruta M."/>
            <person name="Huysman M.J."/>
            <person name="Jenkins B.D."/>
            <person name="Jiroutova K."/>
            <person name="Jorgensen R.E."/>
            <person name="Joubert Y."/>
            <person name="Kaplan A."/>
            <person name="Kroger N."/>
            <person name="Kroth P.G."/>
            <person name="La Roche J."/>
            <person name="Lindquist E."/>
            <person name="Lommer M."/>
            <person name="Martin-Jezequel V."/>
            <person name="Lopez P.J."/>
            <person name="Lucas S."/>
            <person name="Mangogna M."/>
            <person name="McGinnis K."/>
            <person name="Medlin L.K."/>
            <person name="Montsant A."/>
            <person name="Oudot-Le Secq M.P."/>
            <person name="Napoli C."/>
            <person name="Obornik M."/>
            <person name="Parker M.S."/>
            <person name="Petit J.L."/>
            <person name="Porcel B.M."/>
            <person name="Poulsen N."/>
            <person name="Robison M."/>
            <person name="Rychlewski L."/>
            <person name="Rynearson T.A."/>
            <person name="Schmutz J."/>
            <person name="Shapiro H."/>
            <person name="Siaut M."/>
            <person name="Stanley M."/>
            <person name="Sussman M.R."/>
            <person name="Taylor A.R."/>
            <person name="Vardi A."/>
            <person name="von Dassow P."/>
            <person name="Vyverman W."/>
            <person name="Willis A."/>
            <person name="Wyrwicz L.S."/>
            <person name="Rokhsar D.S."/>
            <person name="Weissenbach J."/>
            <person name="Armbrust E.V."/>
            <person name="Green B.R."/>
            <person name="Van de Peer Y."/>
            <person name="Grigoriev I.V."/>
        </authorList>
    </citation>
    <scope>NUCLEOTIDE SEQUENCE [LARGE SCALE GENOMIC DNA]</scope>
    <source>
        <strain evidence="1 2">CCAP 1055/1</strain>
    </source>
</reference>
<proteinExistence type="predicted"/>
<evidence type="ECO:0000313" key="1">
    <source>
        <dbReference type="EMBL" id="EEC47194.1"/>
    </source>
</evidence>